<feature type="signal peptide" evidence="1">
    <location>
        <begin position="1"/>
        <end position="19"/>
    </location>
</feature>
<name>A0AAN6WIP7_9PEZI</name>
<sequence length="141" mass="15209">MKFSITPIILTAFSSIAVATPVAAPEIPTTTFDGVTPTPESHLAKRAGGTLKVWRQADPGGCLGNPYWTYTNPASWTCQQLTGPPQGYPLTFQRLQWSGQTCTIRLYSRTGCDPAYLVSTATTSGLCWSGGWQITSWSLSC</sequence>
<gene>
    <name evidence="2" type="ORF">QBC35DRAFT_457606</name>
</gene>
<dbReference type="Proteomes" id="UP001302126">
    <property type="component" value="Unassembled WGS sequence"/>
</dbReference>
<reference evidence="2" key="1">
    <citation type="journal article" date="2023" name="Mol. Phylogenet. Evol.">
        <title>Genome-scale phylogeny and comparative genomics of the fungal order Sordariales.</title>
        <authorList>
            <person name="Hensen N."/>
            <person name="Bonometti L."/>
            <person name="Westerberg I."/>
            <person name="Brannstrom I.O."/>
            <person name="Guillou S."/>
            <person name="Cros-Aarteil S."/>
            <person name="Calhoun S."/>
            <person name="Haridas S."/>
            <person name="Kuo A."/>
            <person name="Mondo S."/>
            <person name="Pangilinan J."/>
            <person name="Riley R."/>
            <person name="LaButti K."/>
            <person name="Andreopoulos B."/>
            <person name="Lipzen A."/>
            <person name="Chen C."/>
            <person name="Yan M."/>
            <person name="Daum C."/>
            <person name="Ng V."/>
            <person name="Clum A."/>
            <person name="Steindorff A."/>
            <person name="Ohm R.A."/>
            <person name="Martin F."/>
            <person name="Silar P."/>
            <person name="Natvig D.O."/>
            <person name="Lalanne C."/>
            <person name="Gautier V."/>
            <person name="Ament-Velasquez S.L."/>
            <person name="Kruys A."/>
            <person name="Hutchinson M.I."/>
            <person name="Powell A.J."/>
            <person name="Barry K."/>
            <person name="Miller A.N."/>
            <person name="Grigoriev I.V."/>
            <person name="Debuchy R."/>
            <person name="Gladieux P."/>
            <person name="Hiltunen Thoren M."/>
            <person name="Johannesson H."/>
        </authorList>
    </citation>
    <scope>NUCLEOTIDE SEQUENCE</scope>
    <source>
        <strain evidence="2">PSN309</strain>
    </source>
</reference>
<evidence type="ECO:0000313" key="3">
    <source>
        <dbReference type="Proteomes" id="UP001302126"/>
    </source>
</evidence>
<dbReference type="EMBL" id="MU864743">
    <property type="protein sequence ID" value="KAK4182135.1"/>
    <property type="molecule type" value="Genomic_DNA"/>
</dbReference>
<comment type="caution">
    <text evidence="2">The sequence shown here is derived from an EMBL/GenBank/DDBJ whole genome shotgun (WGS) entry which is preliminary data.</text>
</comment>
<dbReference type="AlphaFoldDB" id="A0AAN6WIP7"/>
<proteinExistence type="predicted"/>
<keyword evidence="3" id="KW-1185">Reference proteome</keyword>
<evidence type="ECO:0000313" key="2">
    <source>
        <dbReference type="EMBL" id="KAK4182135.1"/>
    </source>
</evidence>
<protein>
    <submittedName>
        <fullName evidence="2">Uncharacterized protein</fullName>
    </submittedName>
</protein>
<keyword evidence="1" id="KW-0732">Signal</keyword>
<feature type="chain" id="PRO_5042851452" evidence="1">
    <location>
        <begin position="20"/>
        <end position="141"/>
    </location>
</feature>
<organism evidence="2 3">
    <name type="scientific">Podospora australis</name>
    <dbReference type="NCBI Taxonomy" id="1536484"/>
    <lineage>
        <taxon>Eukaryota</taxon>
        <taxon>Fungi</taxon>
        <taxon>Dikarya</taxon>
        <taxon>Ascomycota</taxon>
        <taxon>Pezizomycotina</taxon>
        <taxon>Sordariomycetes</taxon>
        <taxon>Sordariomycetidae</taxon>
        <taxon>Sordariales</taxon>
        <taxon>Podosporaceae</taxon>
        <taxon>Podospora</taxon>
    </lineage>
</organism>
<reference evidence="2" key="2">
    <citation type="submission" date="2023-05" db="EMBL/GenBank/DDBJ databases">
        <authorList>
            <consortium name="Lawrence Berkeley National Laboratory"/>
            <person name="Steindorff A."/>
            <person name="Hensen N."/>
            <person name="Bonometti L."/>
            <person name="Westerberg I."/>
            <person name="Brannstrom I.O."/>
            <person name="Guillou S."/>
            <person name="Cros-Aarteil S."/>
            <person name="Calhoun S."/>
            <person name="Haridas S."/>
            <person name="Kuo A."/>
            <person name="Mondo S."/>
            <person name="Pangilinan J."/>
            <person name="Riley R."/>
            <person name="Labutti K."/>
            <person name="Andreopoulos B."/>
            <person name="Lipzen A."/>
            <person name="Chen C."/>
            <person name="Yanf M."/>
            <person name="Daum C."/>
            <person name="Ng V."/>
            <person name="Clum A."/>
            <person name="Ohm R."/>
            <person name="Martin F."/>
            <person name="Silar P."/>
            <person name="Natvig D."/>
            <person name="Lalanne C."/>
            <person name="Gautier V."/>
            <person name="Ament-Velasquez S.L."/>
            <person name="Kruys A."/>
            <person name="Hutchinson M.I."/>
            <person name="Powell A.J."/>
            <person name="Barry K."/>
            <person name="Miller A.N."/>
            <person name="Grigoriev I.V."/>
            <person name="Debuchy R."/>
            <person name="Gladieux P."/>
            <person name="Thoren M.H."/>
            <person name="Johannesson H."/>
        </authorList>
    </citation>
    <scope>NUCLEOTIDE SEQUENCE</scope>
    <source>
        <strain evidence="2">PSN309</strain>
    </source>
</reference>
<evidence type="ECO:0000256" key="1">
    <source>
        <dbReference type="SAM" id="SignalP"/>
    </source>
</evidence>
<accession>A0AAN6WIP7</accession>